<gene>
    <name evidence="3" type="ORF">UFOPK2579_01427</name>
</gene>
<feature type="transmembrane region" description="Helical" evidence="2">
    <location>
        <begin position="60"/>
        <end position="79"/>
    </location>
</feature>
<proteinExistence type="predicted"/>
<accession>A0A6J6QF79</accession>
<dbReference type="AlphaFoldDB" id="A0A6J6QF79"/>
<dbReference type="EMBL" id="CAEZXR010000163">
    <property type="protein sequence ID" value="CAB4710501.1"/>
    <property type="molecule type" value="Genomic_DNA"/>
</dbReference>
<keyword evidence="2" id="KW-0472">Membrane</keyword>
<sequence>MSHDDLPDPDLHVRGENALPGATTEPTLGFSTPPEAKIHPGDPQAADLGIAESEGTSRPLVYAVLAVVIMLGAIALLSLL</sequence>
<feature type="compositionally biased region" description="Basic and acidic residues" evidence="1">
    <location>
        <begin position="1"/>
        <end position="15"/>
    </location>
</feature>
<organism evidence="3">
    <name type="scientific">freshwater metagenome</name>
    <dbReference type="NCBI Taxonomy" id="449393"/>
    <lineage>
        <taxon>unclassified sequences</taxon>
        <taxon>metagenomes</taxon>
        <taxon>ecological metagenomes</taxon>
    </lineage>
</organism>
<evidence type="ECO:0000313" key="3">
    <source>
        <dbReference type="EMBL" id="CAB4710501.1"/>
    </source>
</evidence>
<protein>
    <submittedName>
        <fullName evidence="3">Unannotated protein</fullName>
    </submittedName>
</protein>
<evidence type="ECO:0000256" key="1">
    <source>
        <dbReference type="SAM" id="MobiDB-lite"/>
    </source>
</evidence>
<evidence type="ECO:0000256" key="2">
    <source>
        <dbReference type="SAM" id="Phobius"/>
    </source>
</evidence>
<feature type="region of interest" description="Disordered" evidence="1">
    <location>
        <begin position="1"/>
        <end position="51"/>
    </location>
</feature>
<keyword evidence="2" id="KW-1133">Transmembrane helix</keyword>
<name>A0A6J6QF79_9ZZZZ</name>
<keyword evidence="2" id="KW-0812">Transmembrane</keyword>
<reference evidence="3" key="1">
    <citation type="submission" date="2020-05" db="EMBL/GenBank/DDBJ databases">
        <authorList>
            <person name="Chiriac C."/>
            <person name="Salcher M."/>
            <person name="Ghai R."/>
            <person name="Kavagutti S V."/>
        </authorList>
    </citation>
    <scope>NUCLEOTIDE SEQUENCE</scope>
</reference>